<keyword evidence="3" id="KW-1185">Reference proteome</keyword>
<dbReference type="Pfam" id="PF17855">
    <property type="entry name" value="MCM_lid"/>
    <property type="match status" value="1"/>
</dbReference>
<dbReference type="Proteomes" id="UP001208570">
    <property type="component" value="Unassembled WGS sequence"/>
</dbReference>
<dbReference type="Gene3D" id="3.40.50.300">
    <property type="entry name" value="P-loop containing nucleotide triphosphate hydrolases"/>
    <property type="match status" value="1"/>
</dbReference>
<dbReference type="InterPro" id="IPR027417">
    <property type="entry name" value="P-loop_NTPase"/>
</dbReference>
<evidence type="ECO:0000313" key="3">
    <source>
        <dbReference type="Proteomes" id="UP001208570"/>
    </source>
</evidence>
<evidence type="ECO:0000313" key="2">
    <source>
        <dbReference type="EMBL" id="KAK2166328.1"/>
    </source>
</evidence>
<proteinExistence type="predicted"/>
<name>A0AAD9NF67_9ANNE</name>
<organism evidence="2 3">
    <name type="scientific">Paralvinella palmiformis</name>
    <dbReference type="NCBI Taxonomy" id="53620"/>
    <lineage>
        <taxon>Eukaryota</taxon>
        <taxon>Metazoa</taxon>
        <taxon>Spiralia</taxon>
        <taxon>Lophotrochozoa</taxon>
        <taxon>Annelida</taxon>
        <taxon>Polychaeta</taxon>
        <taxon>Sedentaria</taxon>
        <taxon>Canalipalpata</taxon>
        <taxon>Terebellida</taxon>
        <taxon>Terebelliformia</taxon>
        <taxon>Alvinellidae</taxon>
        <taxon>Paralvinella</taxon>
    </lineage>
</organism>
<dbReference type="AlphaFoldDB" id="A0AAD9NF67"/>
<sequence>MYYIINKFLQLARQIKPEFSEAGENLIKGYYVASRTLRVNDIQLWTPPIGAVKVVTALSEAHAKLCLRDVVTEHDAVMAILLYEEYVTIRSGNKSMVIGNSH</sequence>
<feature type="domain" description="MCM AAA-lid" evidence="1">
    <location>
        <begin position="5"/>
        <end position="86"/>
    </location>
</feature>
<protein>
    <recommendedName>
        <fullName evidence="1">MCM AAA-lid domain-containing protein</fullName>
    </recommendedName>
</protein>
<dbReference type="EMBL" id="JAODUP010000040">
    <property type="protein sequence ID" value="KAK2166328.1"/>
    <property type="molecule type" value="Genomic_DNA"/>
</dbReference>
<reference evidence="2" key="1">
    <citation type="journal article" date="2023" name="Mol. Biol. Evol.">
        <title>Third-Generation Sequencing Reveals the Adaptive Role of the Epigenome in Three Deep-Sea Polychaetes.</title>
        <authorList>
            <person name="Perez M."/>
            <person name="Aroh O."/>
            <person name="Sun Y."/>
            <person name="Lan Y."/>
            <person name="Juniper S.K."/>
            <person name="Young C.R."/>
            <person name="Angers B."/>
            <person name="Qian P.Y."/>
        </authorList>
    </citation>
    <scope>NUCLEOTIDE SEQUENCE</scope>
    <source>
        <strain evidence="2">P08H-3</strain>
    </source>
</reference>
<accession>A0AAD9NF67</accession>
<gene>
    <name evidence="2" type="ORF">LSH36_40g19044</name>
</gene>
<dbReference type="InterPro" id="IPR041562">
    <property type="entry name" value="MCM_lid"/>
</dbReference>
<comment type="caution">
    <text evidence="2">The sequence shown here is derived from an EMBL/GenBank/DDBJ whole genome shotgun (WGS) entry which is preliminary data.</text>
</comment>
<evidence type="ECO:0000259" key="1">
    <source>
        <dbReference type="Pfam" id="PF17855"/>
    </source>
</evidence>